<protein>
    <submittedName>
        <fullName evidence="1">YabP/YqfC family sporulation protein</fullName>
    </submittedName>
</protein>
<evidence type="ECO:0000313" key="1">
    <source>
        <dbReference type="EMBL" id="HJC66017.1"/>
    </source>
</evidence>
<accession>A0A9D2PUM6</accession>
<reference evidence="1" key="1">
    <citation type="journal article" date="2021" name="PeerJ">
        <title>Extensive microbial diversity within the chicken gut microbiome revealed by metagenomics and culture.</title>
        <authorList>
            <person name="Gilroy R."/>
            <person name="Ravi A."/>
            <person name="Getino M."/>
            <person name="Pursley I."/>
            <person name="Horton D.L."/>
            <person name="Alikhan N.F."/>
            <person name="Baker D."/>
            <person name="Gharbi K."/>
            <person name="Hall N."/>
            <person name="Watson M."/>
            <person name="Adriaenssens E.M."/>
            <person name="Foster-Nyarko E."/>
            <person name="Jarju S."/>
            <person name="Secka A."/>
            <person name="Antonio M."/>
            <person name="Oren A."/>
            <person name="Chaudhuri R.R."/>
            <person name="La Ragione R."/>
            <person name="Hildebrand F."/>
            <person name="Pallen M.J."/>
        </authorList>
    </citation>
    <scope>NUCLEOTIDE SEQUENCE</scope>
    <source>
        <strain evidence="1">CHK198-12963</strain>
    </source>
</reference>
<reference evidence="1" key="2">
    <citation type="submission" date="2021-04" db="EMBL/GenBank/DDBJ databases">
        <authorList>
            <person name="Gilroy R."/>
        </authorList>
    </citation>
    <scope>NUCLEOTIDE SEQUENCE</scope>
    <source>
        <strain evidence="1">CHK198-12963</strain>
    </source>
</reference>
<dbReference type="Proteomes" id="UP000823863">
    <property type="component" value="Unassembled WGS sequence"/>
</dbReference>
<gene>
    <name evidence="1" type="ORF">H9931_04760</name>
</gene>
<dbReference type="InterPro" id="IPR022476">
    <property type="entry name" value="Spore_YabP/YqfC"/>
</dbReference>
<sequence>MQQTAALGLPRDMVYGDVLVSFVGCGIVYVENYRNILFYTDALIRIQARTCRVIIRGTGLQIAYFTGESMKITGQICALEFS</sequence>
<proteinExistence type="predicted"/>
<dbReference type="Pfam" id="PF07873">
    <property type="entry name" value="YabP"/>
    <property type="match status" value="1"/>
</dbReference>
<dbReference type="AlphaFoldDB" id="A0A9D2PUM6"/>
<name>A0A9D2PUM6_9FIRM</name>
<comment type="caution">
    <text evidence="1">The sequence shown here is derived from an EMBL/GenBank/DDBJ whole genome shotgun (WGS) entry which is preliminary data.</text>
</comment>
<organism evidence="1 2">
    <name type="scientific">Candidatus Enterocloster excrementigallinarum</name>
    <dbReference type="NCBI Taxonomy" id="2838558"/>
    <lineage>
        <taxon>Bacteria</taxon>
        <taxon>Bacillati</taxon>
        <taxon>Bacillota</taxon>
        <taxon>Clostridia</taxon>
        <taxon>Lachnospirales</taxon>
        <taxon>Lachnospiraceae</taxon>
        <taxon>Enterocloster</taxon>
    </lineage>
</organism>
<evidence type="ECO:0000313" key="2">
    <source>
        <dbReference type="Proteomes" id="UP000823863"/>
    </source>
</evidence>
<dbReference type="EMBL" id="DWWB01000022">
    <property type="protein sequence ID" value="HJC66017.1"/>
    <property type="molecule type" value="Genomic_DNA"/>
</dbReference>